<comment type="caution">
    <text evidence="2">The sequence shown here is derived from an EMBL/GenBank/DDBJ whole genome shotgun (WGS) entry which is preliminary data.</text>
</comment>
<sequence length="260" mass="28783">LMNLDSPVIVDSYEGDLCTTTLEVPPEYVEIQHTIHPASYVWEGEEEVCIIEFPLTPEQIPFTQWGGLKLADAFASAVEAEGNSLLEVKVWEDTTPIFWTNYRVEIKAAVASEEQGVAAPVWPWLVAIGAILVKLPWAFIIKGTLTLLGIWLIGWVVEKVIKSVDRVIHVPPALTDEIIEGLAREDLIPMILSMAPRLEPPYEVTEEELETMTDDGLRALLKELRDRQEKPFPWEIVAIAGGVAVLGVGVAVALAARPKE</sequence>
<dbReference type="AlphaFoldDB" id="X1N4P3"/>
<dbReference type="EMBL" id="BARV01023630">
    <property type="protein sequence ID" value="GAI38962.1"/>
    <property type="molecule type" value="Genomic_DNA"/>
</dbReference>
<keyword evidence="1" id="KW-1133">Transmembrane helix</keyword>
<feature type="transmembrane region" description="Helical" evidence="1">
    <location>
        <begin position="232"/>
        <end position="256"/>
    </location>
</feature>
<accession>X1N4P3</accession>
<gene>
    <name evidence="2" type="ORF">S06H3_38735</name>
</gene>
<proteinExistence type="predicted"/>
<protein>
    <submittedName>
        <fullName evidence="2">Uncharacterized protein</fullName>
    </submittedName>
</protein>
<feature type="transmembrane region" description="Helical" evidence="1">
    <location>
        <begin position="139"/>
        <end position="157"/>
    </location>
</feature>
<keyword evidence="1" id="KW-0472">Membrane</keyword>
<organism evidence="2">
    <name type="scientific">marine sediment metagenome</name>
    <dbReference type="NCBI Taxonomy" id="412755"/>
    <lineage>
        <taxon>unclassified sequences</taxon>
        <taxon>metagenomes</taxon>
        <taxon>ecological metagenomes</taxon>
    </lineage>
</organism>
<name>X1N4P3_9ZZZZ</name>
<feature type="non-terminal residue" evidence="2">
    <location>
        <position position="1"/>
    </location>
</feature>
<reference evidence="2" key="1">
    <citation type="journal article" date="2014" name="Front. Microbiol.">
        <title>High frequency of phylogenetically diverse reductive dehalogenase-homologous genes in deep subseafloor sedimentary metagenomes.</title>
        <authorList>
            <person name="Kawai M."/>
            <person name="Futagami T."/>
            <person name="Toyoda A."/>
            <person name="Takaki Y."/>
            <person name="Nishi S."/>
            <person name="Hori S."/>
            <person name="Arai W."/>
            <person name="Tsubouchi T."/>
            <person name="Morono Y."/>
            <person name="Uchiyama I."/>
            <person name="Ito T."/>
            <person name="Fujiyama A."/>
            <person name="Inagaki F."/>
            <person name="Takami H."/>
        </authorList>
    </citation>
    <scope>NUCLEOTIDE SEQUENCE</scope>
    <source>
        <strain evidence="2">Expedition CK06-06</strain>
    </source>
</reference>
<evidence type="ECO:0000256" key="1">
    <source>
        <dbReference type="SAM" id="Phobius"/>
    </source>
</evidence>
<evidence type="ECO:0000313" key="2">
    <source>
        <dbReference type="EMBL" id="GAI38962.1"/>
    </source>
</evidence>
<keyword evidence="1" id="KW-0812">Transmembrane</keyword>